<dbReference type="Pfam" id="PF01425">
    <property type="entry name" value="Amidase"/>
    <property type="match status" value="2"/>
</dbReference>
<dbReference type="PANTHER" id="PTHR11895:SF151">
    <property type="entry name" value="GLUTAMYL-TRNA(GLN) AMIDOTRANSFERASE SUBUNIT A"/>
    <property type="match status" value="1"/>
</dbReference>
<dbReference type="RefSeq" id="WP_085420873.1">
    <property type="nucleotide sequence ID" value="NZ_FXAF01000003.1"/>
</dbReference>
<keyword evidence="4" id="KW-1185">Reference proteome</keyword>
<evidence type="ECO:0000313" key="3">
    <source>
        <dbReference type="EMBL" id="SMF16568.1"/>
    </source>
</evidence>
<organism evidence="3 4">
    <name type="scientific">Xaviernesmea oryzae</name>
    <dbReference type="NCBI Taxonomy" id="464029"/>
    <lineage>
        <taxon>Bacteria</taxon>
        <taxon>Pseudomonadati</taxon>
        <taxon>Pseudomonadota</taxon>
        <taxon>Alphaproteobacteria</taxon>
        <taxon>Hyphomicrobiales</taxon>
        <taxon>Rhizobiaceae</taxon>
        <taxon>Rhizobium/Agrobacterium group</taxon>
        <taxon>Xaviernesmea</taxon>
    </lineage>
</organism>
<reference evidence="4" key="1">
    <citation type="submission" date="2017-04" db="EMBL/GenBank/DDBJ databases">
        <authorList>
            <person name="Varghese N."/>
            <person name="Submissions S."/>
        </authorList>
    </citation>
    <scope>NUCLEOTIDE SEQUENCE [LARGE SCALE GENOMIC DNA]</scope>
    <source>
        <strain evidence="4">B4P</strain>
    </source>
</reference>
<accession>A0A1X7DJB1</accession>
<dbReference type="STRING" id="464029.SAMN02982989_5472"/>
<dbReference type="EMBL" id="FXAF01000003">
    <property type="protein sequence ID" value="SMF16568.1"/>
    <property type="molecule type" value="Genomic_DNA"/>
</dbReference>
<dbReference type="Gene3D" id="3.90.1300.10">
    <property type="entry name" value="Amidase signature (AS) domain"/>
    <property type="match status" value="1"/>
</dbReference>
<comment type="similarity">
    <text evidence="1">Belongs to the amidase family.</text>
</comment>
<evidence type="ECO:0000313" key="4">
    <source>
        <dbReference type="Proteomes" id="UP000192903"/>
    </source>
</evidence>
<evidence type="ECO:0000259" key="2">
    <source>
        <dbReference type="Pfam" id="PF01425"/>
    </source>
</evidence>
<evidence type="ECO:0000256" key="1">
    <source>
        <dbReference type="ARBA" id="ARBA00009199"/>
    </source>
</evidence>
<name>A0A1X7DJB1_9HYPH</name>
<dbReference type="AlphaFoldDB" id="A0A1X7DJB1"/>
<protein>
    <submittedName>
        <fullName evidence="3">Asp-tRNAAsn/Glu-tRNAGln amidotransferase A subunit</fullName>
    </submittedName>
</protein>
<feature type="domain" description="Amidase" evidence="2">
    <location>
        <begin position="321"/>
        <end position="407"/>
    </location>
</feature>
<dbReference type="OrthoDB" id="9814821at2"/>
<feature type="domain" description="Amidase" evidence="2">
    <location>
        <begin position="25"/>
        <end position="222"/>
    </location>
</feature>
<dbReference type="PANTHER" id="PTHR11895">
    <property type="entry name" value="TRANSAMIDASE"/>
    <property type="match status" value="1"/>
</dbReference>
<proteinExistence type="inferred from homology"/>
<dbReference type="GO" id="GO:0016740">
    <property type="term" value="F:transferase activity"/>
    <property type="evidence" value="ECO:0007669"/>
    <property type="project" value="UniProtKB-KW"/>
</dbReference>
<sequence length="436" mass="45409">MIDPMTATARGIAAAVNAKELHPWEVIEAYLERIAALEPELKAFSWFDPQTARAAAEAPMAGPLAGVPFGIKDVFDTTSMPTSYGSDVYTGFRPARDASAVHLASRAGGVAFGKTVSTEFATAAPNLTCNPFDSARTPGGSSSGSAAGLGAAFFPLAFGTQTSGSTLRPASYCGVVGYKASRGLIDRTGVKPLSESLDIVGLMARDVRDCALFASVVARRADLMPDGETRSVPRVGLFAHDLAEAPSAASIDVLEKVAGIVGSVQTVGAPPWWEGLGAAQADVFAWEASAALRPERDLHWDLLKPATHEFLSRQDGISFERWQAGIAARDAALADLDRLFGDCDLLITQAAPGEAPIGLGSTGKAAYNIRWTLLGTPSISIPAGFGPDGLPIGVQLVARPGEDAKLLISAAAVEDVLRKAGVPARPDVTDMPDVVQ</sequence>
<dbReference type="InterPro" id="IPR023631">
    <property type="entry name" value="Amidase_dom"/>
</dbReference>
<keyword evidence="3" id="KW-0808">Transferase</keyword>
<dbReference type="SUPFAM" id="SSF75304">
    <property type="entry name" value="Amidase signature (AS) enzymes"/>
    <property type="match status" value="1"/>
</dbReference>
<gene>
    <name evidence="3" type="ORF">SAMN02982989_5472</name>
</gene>
<dbReference type="InterPro" id="IPR000120">
    <property type="entry name" value="Amidase"/>
</dbReference>
<dbReference type="InterPro" id="IPR036928">
    <property type="entry name" value="AS_sf"/>
</dbReference>
<dbReference type="Proteomes" id="UP000192903">
    <property type="component" value="Unassembled WGS sequence"/>
</dbReference>